<dbReference type="InterPro" id="IPR020598">
    <property type="entry name" value="rRNA_Ade_methylase_Trfase_N"/>
</dbReference>
<feature type="binding site" evidence="5">
    <location>
        <position position="14"/>
    </location>
    <ligand>
        <name>S-adenosyl-L-methionine</name>
        <dbReference type="ChEBI" id="CHEBI:59789"/>
    </ligand>
</feature>
<comment type="caution">
    <text evidence="7">The sequence shown here is derived from an EMBL/GenBank/DDBJ whole genome shotgun (WGS) entry which is preliminary data.</text>
</comment>
<dbReference type="SUPFAM" id="SSF53335">
    <property type="entry name" value="S-adenosyl-L-methionine-dependent methyltransferases"/>
    <property type="match status" value="1"/>
</dbReference>
<dbReference type="InterPro" id="IPR029063">
    <property type="entry name" value="SAM-dependent_MTases_sf"/>
</dbReference>
<name>M0QIS1_9ACTN</name>
<evidence type="ECO:0000259" key="6">
    <source>
        <dbReference type="SMART" id="SM00650"/>
    </source>
</evidence>
<dbReference type="InterPro" id="IPR020596">
    <property type="entry name" value="rRNA_Ade_Mease_Trfase_CS"/>
</dbReference>
<dbReference type="AlphaFoldDB" id="M0QIS1"/>
<protein>
    <submittedName>
        <fullName evidence="7">Putative rRNA adenine N-6-methyltransferase</fullName>
    </submittedName>
</protein>
<keyword evidence="3 5" id="KW-0949">S-adenosyl-L-methionine</keyword>
<accession>M0QIS1</accession>
<reference evidence="7 8" key="1">
    <citation type="submission" date="2013-01" db="EMBL/GenBank/DDBJ databases">
        <title>Whole genome shotgun sequence of Gordonia soli NBRC 108243.</title>
        <authorList>
            <person name="Isaki-Nakamura S."/>
            <person name="Hosoyama A."/>
            <person name="Tsuchikane K."/>
            <person name="Ando Y."/>
            <person name="Baba S."/>
            <person name="Ohji S."/>
            <person name="Hamada M."/>
            <person name="Tamura T."/>
            <person name="Yamazoe A."/>
            <person name="Yamazaki S."/>
            <person name="Fujita N."/>
        </authorList>
    </citation>
    <scope>NUCLEOTIDE SEQUENCE [LARGE SCALE GENOMIC DNA]</scope>
    <source>
        <strain evidence="7 8">NBRC 108243</strain>
    </source>
</reference>
<dbReference type="Gene3D" id="3.40.50.150">
    <property type="entry name" value="Vaccinia Virus protein VP39"/>
    <property type="match status" value="1"/>
</dbReference>
<feature type="binding site" evidence="5">
    <location>
        <position position="100"/>
    </location>
    <ligand>
        <name>S-adenosyl-L-methionine</name>
        <dbReference type="ChEBI" id="CHEBI:59789"/>
    </ligand>
</feature>
<organism evidence="7 8">
    <name type="scientific">Gordonia soli NBRC 108243</name>
    <dbReference type="NCBI Taxonomy" id="1223545"/>
    <lineage>
        <taxon>Bacteria</taxon>
        <taxon>Bacillati</taxon>
        <taxon>Actinomycetota</taxon>
        <taxon>Actinomycetes</taxon>
        <taxon>Mycobacteriales</taxon>
        <taxon>Gordoniaceae</taxon>
        <taxon>Gordonia</taxon>
    </lineage>
</organism>
<dbReference type="InterPro" id="IPR001737">
    <property type="entry name" value="KsgA/Erm"/>
</dbReference>
<evidence type="ECO:0000256" key="2">
    <source>
        <dbReference type="ARBA" id="ARBA00022679"/>
    </source>
</evidence>
<dbReference type="Pfam" id="PF00398">
    <property type="entry name" value="RrnaAD"/>
    <property type="match status" value="1"/>
</dbReference>
<evidence type="ECO:0000313" key="8">
    <source>
        <dbReference type="Proteomes" id="UP000011666"/>
    </source>
</evidence>
<dbReference type="OrthoDB" id="3616874at2"/>
<keyword evidence="2 5" id="KW-0808">Transferase</keyword>
<evidence type="ECO:0000256" key="5">
    <source>
        <dbReference type="PROSITE-ProRule" id="PRU01026"/>
    </source>
</evidence>
<dbReference type="Proteomes" id="UP000011666">
    <property type="component" value="Unassembled WGS sequence"/>
</dbReference>
<dbReference type="PANTHER" id="PTHR11727">
    <property type="entry name" value="DIMETHYLADENOSINE TRANSFERASE"/>
    <property type="match status" value="1"/>
</dbReference>
<gene>
    <name evidence="7" type="ORF">GS4_14_01720</name>
</gene>
<evidence type="ECO:0000256" key="4">
    <source>
        <dbReference type="ARBA" id="ARBA00022884"/>
    </source>
</evidence>
<dbReference type="STRING" id="1223545.GS4_14_01720"/>
<feature type="binding site" evidence="5">
    <location>
        <position position="40"/>
    </location>
    <ligand>
        <name>S-adenosyl-L-methionine</name>
        <dbReference type="ChEBI" id="CHEBI:59789"/>
    </ligand>
</feature>
<proteinExistence type="inferred from homology"/>
<evidence type="ECO:0000256" key="3">
    <source>
        <dbReference type="ARBA" id="ARBA00022691"/>
    </source>
</evidence>
<comment type="similarity">
    <text evidence="5">Belongs to the class I-like SAM-binding methyltransferase superfamily. rRNA adenine N(6)-methyltransferase family.</text>
</comment>
<dbReference type="GO" id="GO:0005829">
    <property type="term" value="C:cytosol"/>
    <property type="evidence" value="ECO:0007669"/>
    <property type="project" value="TreeGrafter"/>
</dbReference>
<evidence type="ECO:0000256" key="1">
    <source>
        <dbReference type="ARBA" id="ARBA00022603"/>
    </source>
</evidence>
<dbReference type="eggNOG" id="COG0030">
    <property type="taxonomic scope" value="Bacteria"/>
</dbReference>
<dbReference type="SMART" id="SM00650">
    <property type="entry name" value="rADc"/>
    <property type="match status" value="1"/>
</dbReference>
<feature type="domain" description="Ribosomal RNA adenine methylase transferase N-terminal" evidence="6">
    <location>
        <begin position="21"/>
        <end position="181"/>
    </location>
</feature>
<dbReference type="CDD" id="cd02440">
    <property type="entry name" value="AdoMet_MTases"/>
    <property type="match status" value="1"/>
</dbReference>
<dbReference type="RefSeq" id="WP_007620406.1">
    <property type="nucleotide sequence ID" value="NZ_BANX01000014.1"/>
</dbReference>
<dbReference type="NCBIfam" id="NF000499">
    <property type="entry name" value="Erm23S_rRNA_broad"/>
    <property type="match status" value="1"/>
</dbReference>
<feature type="binding site" evidence="5">
    <location>
        <position position="61"/>
    </location>
    <ligand>
        <name>S-adenosyl-L-methionine</name>
        <dbReference type="ChEBI" id="CHEBI:59789"/>
    </ligand>
</feature>
<dbReference type="PROSITE" id="PS01131">
    <property type="entry name" value="RRNA_A_DIMETH"/>
    <property type="match status" value="1"/>
</dbReference>
<keyword evidence="8" id="KW-1185">Reference proteome</keyword>
<dbReference type="PANTHER" id="PTHR11727:SF7">
    <property type="entry name" value="DIMETHYLADENOSINE TRANSFERASE-RELATED"/>
    <property type="match status" value="1"/>
</dbReference>
<dbReference type="PROSITE" id="PS51689">
    <property type="entry name" value="SAM_RNA_A_N6_MT"/>
    <property type="match status" value="1"/>
</dbReference>
<dbReference type="GO" id="GO:0003723">
    <property type="term" value="F:RNA binding"/>
    <property type="evidence" value="ECO:0007669"/>
    <property type="project" value="UniProtKB-UniRule"/>
</dbReference>
<sequence>MSPYASGRHEFGQNFLSDRRLIDQIVAIVARTDGPIVEIGPGAGALTVPMSALGRTITAVEIDGAHVTRLRRRVPPRTSVIHGDFLRHRLPEEPHIVVGNLPFHQTTAILRRLLHADNWHAAVLITQWEVARRRAGVGGATMMTAQWWPWYEFRLVRRVPASAFTPRPTVDAGLFTVDRRPEPLVEIGRRRAYQSMVHSVFTGRGRGVPQIVSRLTGGGAPAVHRWREIHGIDMRHLPRDLQPLAWADLFDALPSGTERRPRGPHRDGRR</sequence>
<dbReference type="GO" id="GO:0000179">
    <property type="term" value="F:rRNA (adenine-N6,N6-)-dimethyltransferase activity"/>
    <property type="evidence" value="ECO:0007669"/>
    <property type="project" value="UniProtKB-UniRule"/>
</dbReference>
<keyword evidence="1 5" id="KW-0489">Methyltransferase</keyword>
<keyword evidence="4 5" id="KW-0694">RNA-binding</keyword>
<dbReference type="EMBL" id="BANX01000014">
    <property type="protein sequence ID" value="GAC68339.1"/>
    <property type="molecule type" value="Genomic_DNA"/>
</dbReference>
<feature type="binding site" evidence="5">
    <location>
        <position position="84"/>
    </location>
    <ligand>
        <name>S-adenosyl-L-methionine</name>
        <dbReference type="ChEBI" id="CHEBI:59789"/>
    </ligand>
</feature>
<evidence type="ECO:0000313" key="7">
    <source>
        <dbReference type="EMBL" id="GAC68339.1"/>
    </source>
</evidence>
<feature type="binding site" evidence="5">
    <location>
        <position position="16"/>
    </location>
    <ligand>
        <name>S-adenosyl-L-methionine</name>
        <dbReference type="ChEBI" id="CHEBI:59789"/>
    </ligand>
</feature>